<dbReference type="PANTHER" id="PTHR34408">
    <property type="entry name" value="FAMILY PROTEIN, PUTATIVE-RELATED"/>
    <property type="match status" value="1"/>
</dbReference>
<dbReference type="InterPro" id="IPR052354">
    <property type="entry name" value="Cell_Wall_Dynamics_Protein"/>
</dbReference>
<protein>
    <submittedName>
        <fullName evidence="2">N-acetylmuramoyl-L-alanine amidase</fullName>
        <ecNumber evidence="2">3.5.1.28</ecNumber>
    </submittedName>
</protein>
<dbReference type="SUPFAM" id="SSF53955">
    <property type="entry name" value="Lysozyme-like"/>
    <property type="match status" value="1"/>
</dbReference>
<dbReference type="Pfam" id="PF00182">
    <property type="entry name" value="Glyco_hydro_19"/>
    <property type="match status" value="1"/>
</dbReference>
<dbReference type="InterPro" id="IPR000726">
    <property type="entry name" value="Glyco_hydro_19_cat"/>
</dbReference>
<reference evidence="2 3" key="1">
    <citation type="submission" date="2024-05" db="EMBL/GenBank/DDBJ databases">
        <title>Genome Sequence and Characterization of the New Strain Purple Sulfur Bacterium of Genus Thioalkalicoccus.</title>
        <authorList>
            <person name="Bryantseva I.A."/>
            <person name="Kyndt J.A."/>
            <person name="Imhoff J.F."/>
        </authorList>
    </citation>
    <scope>NUCLEOTIDE SEQUENCE [LARGE SCALE GENOMIC DNA]</scope>
    <source>
        <strain evidence="2 3">Um2</strain>
    </source>
</reference>
<organism evidence="2 3">
    <name type="scientific">Thioalkalicoccus limnaeus</name>
    <dbReference type="NCBI Taxonomy" id="120681"/>
    <lineage>
        <taxon>Bacteria</taxon>
        <taxon>Pseudomonadati</taxon>
        <taxon>Pseudomonadota</taxon>
        <taxon>Gammaproteobacteria</taxon>
        <taxon>Chromatiales</taxon>
        <taxon>Chromatiaceae</taxon>
        <taxon>Thioalkalicoccus</taxon>
    </lineage>
</organism>
<comment type="caution">
    <text evidence="2">The sequence shown here is derived from an EMBL/GenBank/DDBJ whole genome shotgun (WGS) entry which is preliminary data.</text>
</comment>
<evidence type="ECO:0000259" key="1">
    <source>
        <dbReference type="SMART" id="SM00644"/>
    </source>
</evidence>
<gene>
    <name evidence="2" type="ORF">ABC977_06990</name>
</gene>
<accession>A0ABV4BCC5</accession>
<keyword evidence="2" id="KW-0378">Hydrolase</keyword>
<dbReference type="GO" id="GO:0008745">
    <property type="term" value="F:N-acetylmuramoyl-L-alanine amidase activity"/>
    <property type="evidence" value="ECO:0007669"/>
    <property type="project" value="UniProtKB-EC"/>
</dbReference>
<dbReference type="Gene3D" id="3.10.350.10">
    <property type="entry name" value="LysM domain"/>
    <property type="match status" value="1"/>
</dbReference>
<dbReference type="SUPFAM" id="SSF55846">
    <property type="entry name" value="N-acetylmuramoyl-L-alanine amidase-like"/>
    <property type="match status" value="1"/>
</dbReference>
<dbReference type="SMART" id="SM00644">
    <property type="entry name" value="Ami_2"/>
    <property type="match status" value="1"/>
</dbReference>
<dbReference type="CDD" id="cd00118">
    <property type="entry name" value="LysM"/>
    <property type="match status" value="1"/>
</dbReference>
<dbReference type="InterPro" id="IPR023346">
    <property type="entry name" value="Lysozyme-like_dom_sf"/>
</dbReference>
<dbReference type="Pfam" id="PF01510">
    <property type="entry name" value="Amidase_2"/>
    <property type="match status" value="1"/>
</dbReference>
<evidence type="ECO:0000313" key="3">
    <source>
        <dbReference type="Proteomes" id="UP001564408"/>
    </source>
</evidence>
<keyword evidence="3" id="KW-1185">Reference proteome</keyword>
<dbReference type="Gene3D" id="1.10.530.10">
    <property type="match status" value="1"/>
</dbReference>
<dbReference type="InterPro" id="IPR036505">
    <property type="entry name" value="Amidase/PGRP_sf"/>
</dbReference>
<dbReference type="PANTHER" id="PTHR34408:SF1">
    <property type="entry name" value="GLYCOSYL HYDROLASE FAMILY 19 DOMAIN-CONTAINING PROTEIN HI_1415"/>
    <property type="match status" value="1"/>
</dbReference>
<dbReference type="Gene3D" id="3.40.80.10">
    <property type="entry name" value="Peptidoglycan recognition protein-like"/>
    <property type="match status" value="1"/>
</dbReference>
<dbReference type="InterPro" id="IPR018392">
    <property type="entry name" value="LysM"/>
</dbReference>
<dbReference type="RefSeq" id="WP_369666539.1">
    <property type="nucleotide sequence ID" value="NZ_JBDKXB010000006.1"/>
</dbReference>
<dbReference type="InterPro" id="IPR002502">
    <property type="entry name" value="Amidase_domain"/>
</dbReference>
<dbReference type="CDD" id="cd06583">
    <property type="entry name" value="PGRP"/>
    <property type="match status" value="1"/>
</dbReference>
<dbReference type="EMBL" id="JBDKXB010000006">
    <property type="protein sequence ID" value="MEY6432156.1"/>
    <property type="molecule type" value="Genomic_DNA"/>
</dbReference>
<dbReference type="InterPro" id="IPR036779">
    <property type="entry name" value="LysM_dom_sf"/>
</dbReference>
<proteinExistence type="predicted"/>
<sequence length="578" mass="62074">MTHLAASDLPTAQPQRIICHWTAGAYNASALERKHYHFLIEGDGKVIRGLHSIADNDSTADGHYAAHTRRCNTRSIGLSVCCMAGATRTNPGRFPMTAAQWHRMAELAAELCNHYGIEVTPKTVLGHFEVQSILGIAQSGRWDPGLLPWEPSLNAKAVGNRFRSLVLTCKEGSAGIDETPGAILAVTVQGKPIADALVINEEPMVPVKSLVADLGVKVPYANASHAVLDVGRGLTPIYLRIHFLEDGLGVDEGAPEDQAVALVVDKGYLAVKEVAEELDLSTEYDAGTNTLKVGIKPARGSKSAPASVRPVVVRRGDTLSRIAAIHLGNGGRWTQLTRENGQPFTAEEARRLRVGEVVLVPMIAGDEVGRAPVSVTAPPSDLTPTGVDLDLLVDAAQPAFRRFAIESVPVILAECLSSGVSMPAHVAYVLATSEHESGCGRWMRELWGPTTAQRSYEGRADLGNTRPGDGLRFRGRGYVQITGRRNYTLWARRLGVDIVADPDLVASDPSMAAKILVQGMRDGSFTGKKLLDYIRPDAPPDFFNARSIVNGDKHKNGEKITGHARNYLAALTPTSVPG</sequence>
<name>A0ABV4BCC5_9GAMM</name>
<evidence type="ECO:0000313" key="2">
    <source>
        <dbReference type="EMBL" id="MEY6432156.1"/>
    </source>
</evidence>
<dbReference type="EC" id="3.5.1.28" evidence="2"/>
<dbReference type="Proteomes" id="UP001564408">
    <property type="component" value="Unassembled WGS sequence"/>
</dbReference>
<feature type="domain" description="N-acetylmuramoyl-L-alanine amidase" evidence="1">
    <location>
        <begin position="4"/>
        <end position="145"/>
    </location>
</feature>